<feature type="chain" id="PRO_5009860219" evidence="3">
    <location>
        <begin position="21"/>
        <end position="277"/>
    </location>
</feature>
<dbReference type="EMBL" id="CP013070">
    <property type="protein sequence ID" value="APL95611.1"/>
    <property type="molecule type" value="Genomic_DNA"/>
</dbReference>
<gene>
    <name evidence="4" type="ORF">SIDU_14420</name>
</gene>
<dbReference type="CDD" id="cd06911">
    <property type="entry name" value="VirB9_CagX_TrbG"/>
    <property type="match status" value="1"/>
</dbReference>
<evidence type="ECO:0000313" key="5">
    <source>
        <dbReference type="Proteomes" id="UP000004550"/>
    </source>
</evidence>
<feature type="signal peptide" evidence="3">
    <location>
        <begin position="1"/>
        <end position="20"/>
    </location>
</feature>
<dbReference type="InterPro" id="IPR014142">
    <property type="entry name" value="TrbG_Ti"/>
</dbReference>
<accession>A0A1L5BRT8</accession>
<evidence type="ECO:0000313" key="4">
    <source>
        <dbReference type="EMBL" id="APL95611.1"/>
    </source>
</evidence>
<proteinExistence type="inferred from homology"/>
<dbReference type="InterPro" id="IPR010258">
    <property type="entry name" value="Conjugal_tfr_TrbG/VirB9/CagX"/>
</dbReference>
<dbReference type="Pfam" id="PF03524">
    <property type="entry name" value="CagX"/>
    <property type="match status" value="1"/>
</dbReference>
<sequence>MKRVILPAIAGMLFACPSLAQDREASLKTVRSATRSATIAPSATGFVSGAQVYPYSEGMIYQVYAAPGLVTDIALQPGENLVAVASGDTARWVIGDTTSGSGEGKQTHVLAKPFSAGLLTNLVITTDRRAYHIRLVSTSGTALSSMRWTYPQDELLALRRKAEVAQAAAPVASGLAIEQLHFNYAISGDRPAWRPLRVFDDGAKTYVEFPASLADGEAPPLFVVGTDGKAELVNYRLRDRFYVVDRIFDAAELRLGLKKQQIVRIDRISRTMKRRGA</sequence>
<evidence type="ECO:0000256" key="1">
    <source>
        <dbReference type="ARBA" id="ARBA00006135"/>
    </source>
</evidence>
<reference evidence="4 5" key="1">
    <citation type="journal article" date="2012" name="J. Bacteriol.">
        <title>Genome sequence of Sphingobium indicum B90A, a hexachlorocyclohexane-degrading bacterium.</title>
        <authorList>
            <person name="Anand S."/>
            <person name="Sangwan N."/>
            <person name="Lata P."/>
            <person name="Kaur J."/>
            <person name="Dua A."/>
            <person name="Singh A.K."/>
            <person name="Verma M."/>
            <person name="Kaur J."/>
            <person name="Khurana J.P."/>
            <person name="Khurana P."/>
            <person name="Mathur S."/>
            <person name="Lal R."/>
        </authorList>
    </citation>
    <scope>NUCLEOTIDE SEQUENCE [LARGE SCALE GENOMIC DNA]</scope>
    <source>
        <strain evidence="5">DSM 16412 / CCM 7286 / MTCC 6364 / B90A</strain>
    </source>
</reference>
<dbReference type="PROSITE" id="PS51257">
    <property type="entry name" value="PROKAR_LIPOPROTEIN"/>
    <property type="match status" value="1"/>
</dbReference>
<dbReference type="Gene3D" id="2.60.40.2500">
    <property type="match status" value="1"/>
</dbReference>
<dbReference type="AlphaFoldDB" id="A0A1L5BRT8"/>
<organism evidence="4 5">
    <name type="scientific">Sphingobium indicum (strain DSM 16412 / CCM 7286 / MTCC 6364 / B90A)</name>
    <dbReference type="NCBI Taxonomy" id="861109"/>
    <lineage>
        <taxon>Bacteria</taxon>
        <taxon>Pseudomonadati</taxon>
        <taxon>Pseudomonadota</taxon>
        <taxon>Alphaproteobacteria</taxon>
        <taxon>Sphingomonadales</taxon>
        <taxon>Sphingomonadaceae</taxon>
        <taxon>Sphingobium</taxon>
    </lineage>
</organism>
<dbReference type="NCBIfam" id="TIGR02775">
    <property type="entry name" value="TrbG_Ti"/>
    <property type="match status" value="1"/>
</dbReference>
<dbReference type="InterPro" id="IPR038161">
    <property type="entry name" value="VirB9/CagX/TrbG_C_sf"/>
</dbReference>
<evidence type="ECO:0000256" key="3">
    <source>
        <dbReference type="SAM" id="SignalP"/>
    </source>
</evidence>
<name>A0A1L5BRT8_SPHIB</name>
<protein>
    <submittedName>
        <fullName evidence="4">Conjugal transfer protein TrbG</fullName>
    </submittedName>
</protein>
<dbReference type="InterPro" id="IPR033645">
    <property type="entry name" value="VirB9/CagX/TrbG_C"/>
</dbReference>
<evidence type="ECO:0000256" key="2">
    <source>
        <dbReference type="ARBA" id="ARBA00022729"/>
    </source>
</evidence>
<dbReference type="RefSeq" id="WP_007686909.1">
    <property type="nucleotide sequence ID" value="NZ_CP013070.1"/>
</dbReference>
<keyword evidence="2 3" id="KW-0732">Signal</keyword>
<comment type="similarity">
    <text evidence="1">Belongs to the TrbG/VirB9 family.</text>
</comment>
<dbReference type="KEGG" id="sinb:SIDU_14420"/>
<dbReference type="Proteomes" id="UP000004550">
    <property type="component" value="Chromosome"/>
</dbReference>